<organism evidence="5 6">
    <name type="scientific">Hanseniaspora valbyensis NRRL Y-1626</name>
    <dbReference type="NCBI Taxonomy" id="766949"/>
    <lineage>
        <taxon>Eukaryota</taxon>
        <taxon>Fungi</taxon>
        <taxon>Dikarya</taxon>
        <taxon>Ascomycota</taxon>
        <taxon>Saccharomycotina</taxon>
        <taxon>Saccharomycetes</taxon>
        <taxon>Saccharomycodales</taxon>
        <taxon>Saccharomycodaceae</taxon>
        <taxon>Hanseniaspora</taxon>
    </lineage>
</organism>
<dbReference type="Proteomes" id="UP000092321">
    <property type="component" value="Unassembled WGS sequence"/>
</dbReference>
<dbReference type="SMART" id="SM00088">
    <property type="entry name" value="PINT"/>
    <property type="match status" value="1"/>
</dbReference>
<dbReference type="InterPro" id="IPR019585">
    <property type="entry name" value="Rpn7/CSN1"/>
</dbReference>
<dbReference type="PROSITE" id="PS50250">
    <property type="entry name" value="PCI"/>
    <property type="match status" value="1"/>
</dbReference>
<dbReference type="SUPFAM" id="SSF48452">
    <property type="entry name" value="TPR-like"/>
    <property type="match status" value="1"/>
</dbReference>
<evidence type="ECO:0000313" key="5">
    <source>
        <dbReference type="EMBL" id="OBA27655.1"/>
    </source>
</evidence>
<keyword evidence="6" id="KW-1185">Reference proteome</keyword>
<feature type="domain" description="PCI" evidence="4">
    <location>
        <begin position="201"/>
        <end position="373"/>
    </location>
</feature>
<dbReference type="EMBL" id="LXPE01000007">
    <property type="protein sequence ID" value="OBA27655.1"/>
    <property type="molecule type" value="Genomic_DNA"/>
</dbReference>
<evidence type="ECO:0000256" key="3">
    <source>
        <dbReference type="ARBA" id="ARBA00093502"/>
    </source>
</evidence>
<keyword evidence="1 5" id="KW-0647">Proteasome</keyword>
<dbReference type="InterPro" id="IPR011990">
    <property type="entry name" value="TPR-like_helical_dom_sf"/>
</dbReference>
<gene>
    <name evidence="5" type="ORF">HANVADRAFT_52101</name>
</gene>
<dbReference type="GO" id="GO:0008541">
    <property type="term" value="C:proteasome regulatory particle, lid subcomplex"/>
    <property type="evidence" value="ECO:0007669"/>
    <property type="project" value="UniProtKB-ARBA"/>
</dbReference>
<evidence type="ECO:0000256" key="2">
    <source>
        <dbReference type="ARBA" id="ARBA00093435"/>
    </source>
</evidence>
<dbReference type="PANTHER" id="PTHR14145">
    <property type="entry name" value="26S PROTESOME SUBUNIT 6"/>
    <property type="match status" value="1"/>
</dbReference>
<evidence type="ECO:0000256" key="1">
    <source>
        <dbReference type="ARBA" id="ARBA00022942"/>
    </source>
</evidence>
<sequence length="404" mass="46114">MTINKKTTKSNNKKKTISDYDTVNKVPNYEVSELAFVSKNTKQYDALIAAIQKEEMAPYYLYLKEQDTNMPFDQTIYEQLVQKNSEKIKELKDEITKNEENDEGELEKAYCWVKLGEYYAQIGDVENSLTTFEKASSASISLGGKIDIMLTIVRIALFFNDQVKAQEKLNQADEMIEKGGDWERRNRFKTYKGIHLMAIRNFQEASELLVDSLTAFTSLEIASYEDIAVYASVCGILSLNRNDLKTKIIDSPEVLVAMSTSEPLQAIISLAISLYTSDYSSFFPFLLQTREKVFLPSKFLNPHTDFFLRQMRIKVYSQLLQSYKTLSLKSMADSFGVSIEFLDSDLGKFIPTKQLNCVIDRVNGIIETNRPDNKDAQFNCLIKQSDSLISKLQKYVASVKITSD</sequence>
<dbReference type="Pfam" id="PF10602">
    <property type="entry name" value="RPN7"/>
    <property type="match status" value="1"/>
</dbReference>
<dbReference type="InterPro" id="IPR000717">
    <property type="entry name" value="PCI_dom"/>
</dbReference>
<dbReference type="OrthoDB" id="1452at2759"/>
<reference evidence="6" key="1">
    <citation type="journal article" date="2016" name="Proc. Natl. Acad. Sci. U.S.A.">
        <title>Comparative genomics of biotechnologically important yeasts.</title>
        <authorList>
            <person name="Riley R."/>
            <person name="Haridas S."/>
            <person name="Wolfe K.H."/>
            <person name="Lopes M.R."/>
            <person name="Hittinger C.T."/>
            <person name="Goeker M."/>
            <person name="Salamov A.A."/>
            <person name="Wisecaver J.H."/>
            <person name="Long T.M."/>
            <person name="Calvey C.H."/>
            <person name="Aerts A.L."/>
            <person name="Barry K.W."/>
            <person name="Choi C."/>
            <person name="Clum A."/>
            <person name="Coughlan A.Y."/>
            <person name="Deshpande S."/>
            <person name="Douglass A.P."/>
            <person name="Hanson S.J."/>
            <person name="Klenk H.-P."/>
            <person name="LaButti K.M."/>
            <person name="Lapidus A."/>
            <person name="Lindquist E.A."/>
            <person name="Lipzen A.M."/>
            <person name="Meier-Kolthoff J.P."/>
            <person name="Ohm R.A."/>
            <person name="Otillar R.P."/>
            <person name="Pangilinan J.L."/>
            <person name="Peng Y."/>
            <person name="Rokas A."/>
            <person name="Rosa C.A."/>
            <person name="Scheuner C."/>
            <person name="Sibirny A.A."/>
            <person name="Slot J.C."/>
            <person name="Stielow J.B."/>
            <person name="Sun H."/>
            <person name="Kurtzman C.P."/>
            <person name="Blackwell M."/>
            <person name="Grigoriev I.V."/>
            <person name="Jeffries T.W."/>
        </authorList>
    </citation>
    <scope>NUCLEOTIDE SEQUENCE [LARGE SCALE GENOMIC DNA]</scope>
    <source>
        <strain evidence="6">NRRL Y-1626</strain>
    </source>
</reference>
<dbReference type="FunFam" id="1.25.40.570:FF:000005">
    <property type="entry name" value="26S proteasome regulatory subunit N7"/>
    <property type="match status" value="1"/>
</dbReference>
<comment type="subunit">
    <text evidence="3">The 26S proteasome is composed of a core protease, known as the 20S proteasome, capped at one or both ends by the 19S regulatory complex (RC). The RC is composed of at least 18 different subunits in two subcomplexes, the base and the lid, which form the portions proximal and distal to the 20S proteolytic core, respectively. Component of the lid subcomplex of the 19S RC.</text>
</comment>
<dbReference type="AlphaFoldDB" id="A0A1B7TG74"/>
<dbReference type="GO" id="GO:0043161">
    <property type="term" value="P:proteasome-mediated ubiquitin-dependent protein catabolic process"/>
    <property type="evidence" value="ECO:0007669"/>
    <property type="project" value="TreeGrafter"/>
</dbReference>
<dbReference type="InterPro" id="IPR045135">
    <property type="entry name" value="Rpn7_N"/>
</dbReference>
<name>A0A1B7TG74_9ASCO</name>
<comment type="caution">
    <text evidence="5">The sequence shown here is derived from an EMBL/GenBank/DDBJ whole genome shotgun (WGS) entry which is preliminary data.</text>
</comment>
<dbReference type="SUPFAM" id="SSF46785">
    <property type="entry name" value="Winged helix' DNA-binding domain"/>
    <property type="match status" value="1"/>
</dbReference>
<dbReference type="InterPro" id="IPR036390">
    <property type="entry name" value="WH_DNA-bd_sf"/>
</dbReference>
<dbReference type="PANTHER" id="PTHR14145:SF1">
    <property type="entry name" value="26S PROTEASOME NON-ATPASE REGULATORY SUBUNIT 6"/>
    <property type="match status" value="1"/>
</dbReference>
<evidence type="ECO:0000313" key="6">
    <source>
        <dbReference type="Proteomes" id="UP000092321"/>
    </source>
</evidence>
<dbReference type="Gene3D" id="1.25.40.570">
    <property type="match status" value="1"/>
</dbReference>
<comment type="function">
    <text evidence="2">Component of the 19S cap proteasome complex which acts as a regulatory subunit of the 26S proteasome, involved in the ATP-dependent degradation of ubiquitinated proteins.</text>
</comment>
<dbReference type="Pfam" id="PF01399">
    <property type="entry name" value="PCI"/>
    <property type="match status" value="1"/>
</dbReference>
<proteinExistence type="predicted"/>
<protein>
    <submittedName>
        <fullName evidence="5">26S proteasome regulatory subunit RPN7</fullName>
    </submittedName>
</protein>
<accession>A0A1B7TG74</accession>
<evidence type="ECO:0000259" key="4">
    <source>
        <dbReference type="PROSITE" id="PS50250"/>
    </source>
</evidence>